<protein>
    <submittedName>
        <fullName evidence="2">Uncharacterized protein</fullName>
    </submittedName>
</protein>
<feature type="region of interest" description="Disordered" evidence="1">
    <location>
        <begin position="56"/>
        <end position="75"/>
    </location>
</feature>
<keyword evidence="3" id="KW-1185">Reference proteome</keyword>
<evidence type="ECO:0000256" key="1">
    <source>
        <dbReference type="SAM" id="MobiDB-lite"/>
    </source>
</evidence>
<dbReference type="OrthoDB" id="1748369at2759"/>
<name>A0A9Q1JKJ4_9CARY</name>
<proteinExistence type="predicted"/>
<reference evidence="2" key="1">
    <citation type="submission" date="2022-04" db="EMBL/GenBank/DDBJ databases">
        <title>Carnegiea gigantea Genome sequencing and assembly v2.</title>
        <authorList>
            <person name="Copetti D."/>
            <person name="Sanderson M.J."/>
            <person name="Burquez A."/>
            <person name="Wojciechowski M.F."/>
        </authorList>
    </citation>
    <scope>NUCLEOTIDE SEQUENCE</scope>
    <source>
        <strain evidence="2">SGP5-SGP5p</strain>
        <tissue evidence="2">Aerial part</tissue>
    </source>
</reference>
<dbReference type="Proteomes" id="UP001153076">
    <property type="component" value="Unassembled WGS sequence"/>
</dbReference>
<evidence type="ECO:0000313" key="3">
    <source>
        <dbReference type="Proteomes" id="UP001153076"/>
    </source>
</evidence>
<comment type="caution">
    <text evidence="2">The sequence shown here is derived from an EMBL/GenBank/DDBJ whole genome shotgun (WGS) entry which is preliminary data.</text>
</comment>
<accession>A0A9Q1JKJ4</accession>
<sequence length="201" mass="22579">MLRRPPPMTAPPRPQNARKYCEFNEQSGHTTTDCRELKKALHELADKGQIDRFLRRGPRSLRQEQTPAPPPLRDEECSTEVVATIAGGYVEEITQTAWKAQPRCAQQVLAVEQGFCITAPRMVFGGKDAAWFASPPNDLLVVEMKIARRDLVPMSNSILGFGVQEFNPTGMIRLPVRFGDKSKFKSLEVDFLVVDVPRPTM</sequence>
<evidence type="ECO:0000313" key="2">
    <source>
        <dbReference type="EMBL" id="KAJ8423666.1"/>
    </source>
</evidence>
<gene>
    <name evidence="2" type="ORF">Cgig2_009287</name>
</gene>
<dbReference type="AlphaFoldDB" id="A0A9Q1JKJ4"/>
<organism evidence="2 3">
    <name type="scientific">Carnegiea gigantea</name>
    <dbReference type="NCBI Taxonomy" id="171969"/>
    <lineage>
        <taxon>Eukaryota</taxon>
        <taxon>Viridiplantae</taxon>
        <taxon>Streptophyta</taxon>
        <taxon>Embryophyta</taxon>
        <taxon>Tracheophyta</taxon>
        <taxon>Spermatophyta</taxon>
        <taxon>Magnoliopsida</taxon>
        <taxon>eudicotyledons</taxon>
        <taxon>Gunneridae</taxon>
        <taxon>Pentapetalae</taxon>
        <taxon>Caryophyllales</taxon>
        <taxon>Cactineae</taxon>
        <taxon>Cactaceae</taxon>
        <taxon>Cactoideae</taxon>
        <taxon>Echinocereeae</taxon>
        <taxon>Carnegiea</taxon>
    </lineage>
</organism>
<dbReference type="EMBL" id="JAKOGI010001904">
    <property type="protein sequence ID" value="KAJ8423666.1"/>
    <property type="molecule type" value="Genomic_DNA"/>
</dbReference>